<proteinExistence type="predicted"/>
<organism evidence="1 2">
    <name type="scientific">Pleurodeles waltl</name>
    <name type="common">Iberian ribbed newt</name>
    <dbReference type="NCBI Taxonomy" id="8319"/>
    <lineage>
        <taxon>Eukaryota</taxon>
        <taxon>Metazoa</taxon>
        <taxon>Chordata</taxon>
        <taxon>Craniata</taxon>
        <taxon>Vertebrata</taxon>
        <taxon>Euteleostomi</taxon>
        <taxon>Amphibia</taxon>
        <taxon>Batrachia</taxon>
        <taxon>Caudata</taxon>
        <taxon>Salamandroidea</taxon>
        <taxon>Salamandridae</taxon>
        <taxon>Pleurodelinae</taxon>
        <taxon>Pleurodeles</taxon>
    </lineage>
</organism>
<dbReference type="EMBL" id="JANPWB010000010">
    <property type="protein sequence ID" value="KAJ1145053.1"/>
    <property type="molecule type" value="Genomic_DNA"/>
</dbReference>
<gene>
    <name evidence="1" type="ORF">NDU88_011345</name>
</gene>
<evidence type="ECO:0000313" key="2">
    <source>
        <dbReference type="Proteomes" id="UP001066276"/>
    </source>
</evidence>
<protein>
    <submittedName>
        <fullName evidence="1">Uncharacterized protein</fullName>
    </submittedName>
</protein>
<keyword evidence="2" id="KW-1185">Reference proteome</keyword>
<comment type="caution">
    <text evidence="1">The sequence shown here is derived from an EMBL/GenBank/DDBJ whole genome shotgun (WGS) entry which is preliminary data.</text>
</comment>
<dbReference type="Proteomes" id="UP001066276">
    <property type="component" value="Chromosome 6"/>
</dbReference>
<dbReference type="AlphaFoldDB" id="A0AAV7R2T0"/>
<name>A0AAV7R2T0_PLEWA</name>
<reference evidence="1" key="1">
    <citation type="journal article" date="2022" name="bioRxiv">
        <title>Sequencing and chromosome-scale assembly of the giantPleurodeles waltlgenome.</title>
        <authorList>
            <person name="Brown T."/>
            <person name="Elewa A."/>
            <person name="Iarovenko S."/>
            <person name="Subramanian E."/>
            <person name="Araus A.J."/>
            <person name="Petzold A."/>
            <person name="Susuki M."/>
            <person name="Suzuki K.-i.T."/>
            <person name="Hayashi T."/>
            <person name="Toyoda A."/>
            <person name="Oliveira C."/>
            <person name="Osipova E."/>
            <person name="Leigh N.D."/>
            <person name="Simon A."/>
            <person name="Yun M.H."/>
        </authorList>
    </citation>
    <scope>NUCLEOTIDE SEQUENCE</scope>
    <source>
        <strain evidence="1">20211129_DDA</strain>
        <tissue evidence="1">Liver</tissue>
    </source>
</reference>
<sequence>MRDRVRDYQLCTSLYHDAKSSMGELSVGQRVLIKLPGIVDKGRSRWSEPRKIVKVLRNAVKLDDGRTWNVRRVSVCRTGGEQISECSGECNGYLMDGIPDVLDDNVSGDDRAENGVLRRSGREKKVPAYLNDYVTN</sequence>
<evidence type="ECO:0000313" key="1">
    <source>
        <dbReference type="EMBL" id="KAJ1145053.1"/>
    </source>
</evidence>
<accession>A0AAV7R2T0</accession>